<accession>A0A8C1FYN0</accession>
<dbReference type="GO" id="GO:0000278">
    <property type="term" value="P:mitotic cell cycle"/>
    <property type="evidence" value="ECO:0007669"/>
    <property type="project" value="TreeGrafter"/>
</dbReference>
<dbReference type="Gene3D" id="6.10.250.1380">
    <property type="match status" value="1"/>
</dbReference>
<evidence type="ECO:0000256" key="2">
    <source>
        <dbReference type="ARBA" id="ARBA00004629"/>
    </source>
</evidence>
<evidence type="ECO:0000256" key="1">
    <source>
        <dbReference type="ARBA" id="ARBA00004186"/>
    </source>
</evidence>
<dbReference type="AlphaFoldDB" id="A0A8C1FYN0"/>
<evidence type="ECO:0000256" key="7">
    <source>
        <dbReference type="ARBA" id="ARBA00022701"/>
    </source>
</evidence>
<dbReference type="GO" id="GO:0051301">
    <property type="term" value="P:cell division"/>
    <property type="evidence" value="ECO:0007669"/>
    <property type="project" value="UniProtKB-KW"/>
</dbReference>
<keyword evidence="6" id="KW-0132">Cell division</keyword>
<evidence type="ECO:0000256" key="10">
    <source>
        <dbReference type="ARBA" id="ARBA00023212"/>
    </source>
</evidence>
<keyword evidence="4" id="KW-0158">Chromosome</keyword>
<keyword evidence="12" id="KW-0137">Centromere</keyword>
<dbReference type="GO" id="GO:0007059">
    <property type="term" value="P:chromosome segregation"/>
    <property type="evidence" value="ECO:0007669"/>
    <property type="project" value="InterPro"/>
</dbReference>
<comment type="similarity">
    <text evidence="3">Belongs to the SKA2 family.</text>
</comment>
<evidence type="ECO:0000256" key="3">
    <source>
        <dbReference type="ARBA" id="ARBA00010684"/>
    </source>
</evidence>
<evidence type="ECO:0000256" key="6">
    <source>
        <dbReference type="ARBA" id="ARBA00022618"/>
    </source>
</evidence>
<evidence type="ECO:0000313" key="16">
    <source>
        <dbReference type="Proteomes" id="UP000694427"/>
    </source>
</evidence>
<organism evidence="15 16">
    <name type="scientific">Cyprinus carpio</name>
    <name type="common">Common carp</name>
    <dbReference type="NCBI Taxonomy" id="7962"/>
    <lineage>
        <taxon>Eukaryota</taxon>
        <taxon>Metazoa</taxon>
        <taxon>Chordata</taxon>
        <taxon>Craniata</taxon>
        <taxon>Vertebrata</taxon>
        <taxon>Euteleostomi</taxon>
        <taxon>Actinopterygii</taxon>
        <taxon>Neopterygii</taxon>
        <taxon>Teleostei</taxon>
        <taxon>Ostariophysi</taxon>
        <taxon>Cypriniformes</taxon>
        <taxon>Cyprinidae</taxon>
        <taxon>Cyprininae</taxon>
        <taxon>Cyprinus</taxon>
    </lineage>
</organism>
<evidence type="ECO:0000313" key="15">
    <source>
        <dbReference type="Ensembl" id="ENSCCRP00010000569.1"/>
    </source>
</evidence>
<evidence type="ECO:0000256" key="8">
    <source>
        <dbReference type="ARBA" id="ARBA00022776"/>
    </source>
</evidence>
<keyword evidence="10" id="KW-0206">Cytoskeleton</keyword>
<dbReference type="GO" id="GO:0005876">
    <property type="term" value="C:spindle microtubule"/>
    <property type="evidence" value="ECO:0007669"/>
    <property type="project" value="InterPro"/>
</dbReference>
<evidence type="ECO:0000256" key="12">
    <source>
        <dbReference type="ARBA" id="ARBA00023328"/>
    </source>
</evidence>
<evidence type="ECO:0000256" key="11">
    <source>
        <dbReference type="ARBA" id="ARBA00023306"/>
    </source>
</evidence>
<feature type="domain" description="Ska2 N-terminal" evidence="14">
    <location>
        <begin position="58"/>
        <end position="159"/>
    </location>
</feature>
<proteinExistence type="inferred from homology"/>
<keyword evidence="11" id="KW-0131">Cell cycle</keyword>
<evidence type="ECO:0000259" key="14">
    <source>
        <dbReference type="Pfam" id="PF16740"/>
    </source>
</evidence>
<dbReference type="InterPro" id="IPR042091">
    <property type="entry name" value="Ska2_N"/>
</dbReference>
<evidence type="ECO:0000256" key="4">
    <source>
        <dbReference type="ARBA" id="ARBA00022454"/>
    </source>
</evidence>
<keyword evidence="8" id="KW-0498">Mitosis</keyword>
<reference evidence="15" key="2">
    <citation type="submission" date="2025-09" db="UniProtKB">
        <authorList>
            <consortium name="Ensembl"/>
        </authorList>
    </citation>
    <scope>IDENTIFICATION</scope>
</reference>
<dbReference type="Ensembl" id="ENSCCRT00010000636.1">
    <property type="protein sequence ID" value="ENSCCRP00010000569.1"/>
    <property type="gene ID" value="ENSCCRG00010000308.1"/>
</dbReference>
<dbReference type="CDD" id="cd12955">
    <property type="entry name" value="SKA2"/>
    <property type="match status" value="1"/>
</dbReference>
<protein>
    <recommendedName>
        <fullName evidence="13">Protein FAM33A</fullName>
    </recommendedName>
</protein>
<dbReference type="GO" id="GO:0008017">
    <property type="term" value="F:microtubule binding"/>
    <property type="evidence" value="ECO:0007669"/>
    <property type="project" value="InterPro"/>
</dbReference>
<comment type="subcellular location">
    <subcellularLocation>
        <location evidence="2">Chromosome</location>
        <location evidence="2">Centromere</location>
        <location evidence="2">Kinetochore</location>
    </subcellularLocation>
    <subcellularLocation>
        <location evidence="1">Cytoplasm</location>
        <location evidence="1">Cytoskeleton</location>
        <location evidence="1">Spindle</location>
    </subcellularLocation>
</comment>
<name>A0A8C1FYN0_CYPCA</name>
<dbReference type="InterPro" id="IPR026762">
    <property type="entry name" value="Ska2"/>
</dbReference>
<dbReference type="Pfam" id="PF16740">
    <property type="entry name" value="SKA2"/>
    <property type="match status" value="1"/>
</dbReference>
<evidence type="ECO:0000256" key="9">
    <source>
        <dbReference type="ARBA" id="ARBA00022838"/>
    </source>
</evidence>
<evidence type="ECO:0000256" key="13">
    <source>
        <dbReference type="ARBA" id="ARBA00029651"/>
    </source>
</evidence>
<dbReference type="PANTHER" id="PTHR32017">
    <property type="entry name" value="SPINDLE AND KINETOCHORE-ASSOCIATED PROTEIN 2"/>
    <property type="match status" value="1"/>
</dbReference>
<dbReference type="GO" id="GO:0000940">
    <property type="term" value="C:outer kinetochore"/>
    <property type="evidence" value="ECO:0007669"/>
    <property type="project" value="InterPro"/>
</dbReference>
<keyword evidence="7" id="KW-0493">Microtubule</keyword>
<dbReference type="PANTHER" id="PTHR32017:SF3">
    <property type="entry name" value="SPINDLE AND KINETOCHORE-ASSOCIATED PROTEIN 2"/>
    <property type="match status" value="1"/>
</dbReference>
<keyword evidence="5" id="KW-0963">Cytoplasm</keyword>
<sequence>MIEYNFCQSHSKGRGLSPPTLSMAVHILAGDWSVWVKRQFNFSLRVLYPLYPCFGLLYFQKAEADIEYVEKRLKFDFVANAREAGTVEGNPVQLLENLSAIKARHAALCAQVEEIAAEQKRSMDSIRAHLDTTVQLVQQLQNTADVQVPPLTKEEQEARDFLCSSIATLNVEAVPTEEPQTQAQSESQFVCDEVSEGTFETVPRSVRGNLKLNDLNTLYKQLSEYFSDKDRAPISTQRMKKLNMKVSDSALKTLQHLKIVELDKKGLVSLLAKDREKTGTK</sequence>
<evidence type="ECO:0000256" key="5">
    <source>
        <dbReference type="ARBA" id="ARBA00022490"/>
    </source>
</evidence>
<dbReference type="Proteomes" id="UP000694427">
    <property type="component" value="Unplaced"/>
</dbReference>
<keyword evidence="9" id="KW-0995">Kinetochore</keyword>
<reference evidence="15" key="1">
    <citation type="submission" date="2025-08" db="UniProtKB">
        <authorList>
            <consortium name="Ensembl"/>
        </authorList>
    </citation>
    <scope>IDENTIFICATION</scope>
</reference>
<keyword evidence="16" id="KW-1185">Reference proteome</keyword>